<organism evidence="6 7">
    <name type="scientific">Paenibacillus chungangensis</name>
    <dbReference type="NCBI Taxonomy" id="696535"/>
    <lineage>
        <taxon>Bacteria</taxon>
        <taxon>Bacillati</taxon>
        <taxon>Bacillota</taxon>
        <taxon>Bacilli</taxon>
        <taxon>Bacillales</taxon>
        <taxon>Paenibacillaceae</taxon>
        <taxon>Paenibacillus</taxon>
    </lineage>
</organism>
<sequence length="162" mass="18528">MESEETVKLHIDISEKHKETVITIQAGEWTDELAELVKHIQNPRQSGGKRLVGVQDDRSILLEPAEIDYVFAEKRKVFASTKGQSIELRMKLYEVEEVLGRYPFMRFSKSVIGNLDQISRFELSFNGNLCVYFHSGSKEYVSRAYVSQLKERLILGGGKSDL</sequence>
<name>A0ABW3HP28_9BACL</name>
<evidence type="ECO:0000256" key="3">
    <source>
        <dbReference type="ARBA" id="ARBA00023125"/>
    </source>
</evidence>
<reference evidence="7" key="1">
    <citation type="journal article" date="2019" name="Int. J. Syst. Evol. Microbiol.">
        <title>The Global Catalogue of Microorganisms (GCM) 10K type strain sequencing project: providing services to taxonomists for standard genome sequencing and annotation.</title>
        <authorList>
            <consortium name="The Broad Institute Genomics Platform"/>
            <consortium name="The Broad Institute Genome Sequencing Center for Infectious Disease"/>
            <person name="Wu L."/>
            <person name="Ma J."/>
        </authorList>
    </citation>
    <scope>NUCLEOTIDE SEQUENCE [LARGE SCALE GENOMIC DNA]</scope>
    <source>
        <strain evidence="7">CCUG 59129</strain>
    </source>
</reference>
<keyword evidence="7" id="KW-1185">Reference proteome</keyword>
<dbReference type="Pfam" id="PF04397">
    <property type="entry name" value="LytTR"/>
    <property type="match status" value="1"/>
</dbReference>
<evidence type="ECO:0000256" key="1">
    <source>
        <dbReference type="ARBA" id="ARBA00022490"/>
    </source>
</evidence>
<evidence type="ECO:0000256" key="2">
    <source>
        <dbReference type="ARBA" id="ARBA00023015"/>
    </source>
</evidence>
<gene>
    <name evidence="6" type="ORF">ACFQ2I_07590</name>
</gene>
<dbReference type="Proteomes" id="UP001596989">
    <property type="component" value="Unassembled WGS sequence"/>
</dbReference>
<dbReference type="Gene3D" id="2.40.50.1020">
    <property type="entry name" value="LytTr DNA-binding domain"/>
    <property type="match status" value="1"/>
</dbReference>
<accession>A0ABW3HP28</accession>
<feature type="domain" description="HTH LytTR-type" evidence="5">
    <location>
        <begin position="51"/>
        <end position="155"/>
    </location>
</feature>
<dbReference type="InterPro" id="IPR046947">
    <property type="entry name" value="LytR-like"/>
</dbReference>
<keyword evidence="4" id="KW-0804">Transcription</keyword>
<evidence type="ECO:0000313" key="6">
    <source>
        <dbReference type="EMBL" id="MFD0959249.1"/>
    </source>
</evidence>
<evidence type="ECO:0000256" key="4">
    <source>
        <dbReference type="ARBA" id="ARBA00023163"/>
    </source>
</evidence>
<dbReference type="PANTHER" id="PTHR37299:SF2">
    <property type="entry name" value="HTH LYTTR-TYPE DOMAIN-CONTAINING PROTEIN"/>
    <property type="match status" value="1"/>
</dbReference>
<dbReference type="GO" id="GO:0003677">
    <property type="term" value="F:DNA binding"/>
    <property type="evidence" value="ECO:0007669"/>
    <property type="project" value="UniProtKB-KW"/>
</dbReference>
<evidence type="ECO:0000313" key="7">
    <source>
        <dbReference type="Proteomes" id="UP001596989"/>
    </source>
</evidence>
<dbReference type="RefSeq" id="WP_377563308.1">
    <property type="nucleotide sequence ID" value="NZ_JBHTJZ010000008.1"/>
</dbReference>
<comment type="caution">
    <text evidence="6">The sequence shown here is derived from an EMBL/GenBank/DDBJ whole genome shotgun (WGS) entry which is preliminary data.</text>
</comment>
<dbReference type="PROSITE" id="PS50930">
    <property type="entry name" value="HTH_LYTTR"/>
    <property type="match status" value="1"/>
</dbReference>
<dbReference type="SMART" id="SM00850">
    <property type="entry name" value="LytTR"/>
    <property type="match status" value="1"/>
</dbReference>
<dbReference type="InterPro" id="IPR007492">
    <property type="entry name" value="LytTR_DNA-bd_dom"/>
</dbReference>
<proteinExistence type="predicted"/>
<keyword evidence="2" id="KW-0805">Transcription regulation</keyword>
<dbReference type="EMBL" id="JBHTJZ010000008">
    <property type="protein sequence ID" value="MFD0959249.1"/>
    <property type="molecule type" value="Genomic_DNA"/>
</dbReference>
<protein>
    <submittedName>
        <fullName evidence="6">LytTR family DNA-binding domain-containing protein</fullName>
    </submittedName>
</protein>
<keyword evidence="1" id="KW-0963">Cytoplasm</keyword>
<keyword evidence="3 6" id="KW-0238">DNA-binding</keyword>
<dbReference type="PANTHER" id="PTHR37299">
    <property type="entry name" value="TRANSCRIPTIONAL REGULATOR-RELATED"/>
    <property type="match status" value="1"/>
</dbReference>
<evidence type="ECO:0000259" key="5">
    <source>
        <dbReference type="PROSITE" id="PS50930"/>
    </source>
</evidence>